<dbReference type="Proteomes" id="UP001165122">
    <property type="component" value="Unassembled WGS sequence"/>
</dbReference>
<comment type="caution">
    <text evidence="1">The sequence shown here is derived from an EMBL/GenBank/DDBJ whole genome shotgun (WGS) entry which is preliminary data.</text>
</comment>
<organism evidence="1 2">
    <name type="scientific">Triparma laevis f. longispina</name>
    <dbReference type="NCBI Taxonomy" id="1714387"/>
    <lineage>
        <taxon>Eukaryota</taxon>
        <taxon>Sar</taxon>
        <taxon>Stramenopiles</taxon>
        <taxon>Ochrophyta</taxon>
        <taxon>Bolidophyceae</taxon>
        <taxon>Parmales</taxon>
        <taxon>Triparmaceae</taxon>
        <taxon>Triparma</taxon>
    </lineage>
</organism>
<accession>A0A9W7DUV5</accession>
<dbReference type="Gene3D" id="3.80.10.10">
    <property type="entry name" value="Ribonuclease Inhibitor"/>
    <property type="match status" value="1"/>
</dbReference>
<evidence type="ECO:0000313" key="1">
    <source>
        <dbReference type="EMBL" id="GMH55802.1"/>
    </source>
</evidence>
<name>A0A9W7DUV5_9STRA</name>
<dbReference type="AlphaFoldDB" id="A0A9W7DUV5"/>
<proteinExistence type="predicted"/>
<dbReference type="EMBL" id="BRXW01000448">
    <property type="protein sequence ID" value="GMH55802.1"/>
    <property type="molecule type" value="Genomic_DNA"/>
</dbReference>
<gene>
    <name evidence="1" type="ORF">TrLO_g6515</name>
</gene>
<evidence type="ECO:0000313" key="2">
    <source>
        <dbReference type="Proteomes" id="UP001165122"/>
    </source>
</evidence>
<dbReference type="InterPro" id="IPR032675">
    <property type="entry name" value="LRR_dom_sf"/>
</dbReference>
<protein>
    <submittedName>
        <fullName evidence="1">Uncharacterized protein</fullName>
    </submittedName>
</protein>
<sequence>MRVLKSIEGGICESVGVGNGQVKLDLEFGFCSDLDSNFSAKQASNAIFKRITPRDDDTDFQSLTISTFGYVGEEPQLSSSTTSAADISTTLTNFSTAPAAIDEFMFTNDFRRLLGGFFPDDTLISLISLRLATKAWKVVAEEVIDEGIESGAMMVHDGKDISDDAAYDLQERRELVTRVIFLLNITKVGKNECMYAINLVVVDTPDGVERIGNYAFWYCSSLTDNDVTPEVVAHLRSQRFAALIKENAELKNQVASMKKETAALKN</sequence>
<keyword evidence="2" id="KW-1185">Reference proteome</keyword>
<dbReference type="OrthoDB" id="10264456at2759"/>
<reference evidence="2" key="1">
    <citation type="journal article" date="2023" name="Commun. Biol.">
        <title>Genome analysis of Parmales, the sister group of diatoms, reveals the evolutionary specialization of diatoms from phago-mixotrophs to photoautotrophs.</title>
        <authorList>
            <person name="Ban H."/>
            <person name="Sato S."/>
            <person name="Yoshikawa S."/>
            <person name="Yamada K."/>
            <person name="Nakamura Y."/>
            <person name="Ichinomiya M."/>
            <person name="Sato N."/>
            <person name="Blanc-Mathieu R."/>
            <person name="Endo H."/>
            <person name="Kuwata A."/>
            <person name="Ogata H."/>
        </authorList>
    </citation>
    <scope>NUCLEOTIDE SEQUENCE [LARGE SCALE GENOMIC DNA]</scope>
    <source>
        <strain evidence="2">NIES 3700</strain>
    </source>
</reference>